<evidence type="ECO:0000313" key="3">
    <source>
        <dbReference type="Proteomes" id="UP000683000"/>
    </source>
</evidence>
<dbReference type="EMBL" id="JAGFBS010000005">
    <property type="protein sequence ID" value="KAG6379014.1"/>
    <property type="molecule type" value="Genomic_DNA"/>
</dbReference>
<sequence length="63" mass="7093">MSVFTDSPGHAIVLQNFFVYCCLLPWFMARCHSIAFSRHPAMPLQVLSKTVYVSDSISIEQTA</sequence>
<protein>
    <submittedName>
        <fullName evidence="2">Uncharacterized protein</fullName>
    </submittedName>
</protein>
<reference evidence="2" key="1">
    <citation type="submission" date="2021-03" db="EMBL/GenBank/DDBJ databases">
        <title>Evolutionary innovations through gain and loss of genes in the ectomycorrhizal Boletales.</title>
        <authorList>
            <person name="Wu G."/>
            <person name="Miyauchi S."/>
            <person name="Morin E."/>
            <person name="Yang Z.-L."/>
            <person name="Xu J."/>
            <person name="Martin F.M."/>
        </authorList>
    </citation>
    <scope>NUCLEOTIDE SEQUENCE</scope>
    <source>
        <strain evidence="2">BR01</strain>
    </source>
</reference>
<keyword evidence="1" id="KW-0812">Transmembrane</keyword>
<name>A0A8I2YTI1_9AGAM</name>
<accession>A0A8I2YTI1</accession>
<dbReference type="AlphaFoldDB" id="A0A8I2YTI1"/>
<dbReference type="Proteomes" id="UP000683000">
    <property type="component" value="Unassembled WGS sequence"/>
</dbReference>
<keyword evidence="1" id="KW-1133">Transmembrane helix</keyword>
<gene>
    <name evidence="2" type="ORF">JVT61DRAFT_11436</name>
</gene>
<comment type="caution">
    <text evidence="2">The sequence shown here is derived from an EMBL/GenBank/DDBJ whole genome shotgun (WGS) entry which is preliminary data.</text>
</comment>
<evidence type="ECO:0000256" key="1">
    <source>
        <dbReference type="SAM" id="Phobius"/>
    </source>
</evidence>
<organism evidence="2 3">
    <name type="scientific">Boletus reticuloceps</name>
    <dbReference type="NCBI Taxonomy" id="495285"/>
    <lineage>
        <taxon>Eukaryota</taxon>
        <taxon>Fungi</taxon>
        <taxon>Dikarya</taxon>
        <taxon>Basidiomycota</taxon>
        <taxon>Agaricomycotina</taxon>
        <taxon>Agaricomycetes</taxon>
        <taxon>Agaricomycetidae</taxon>
        <taxon>Boletales</taxon>
        <taxon>Boletineae</taxon>
        <taxon>Boletaceae</taxon>
        <taxon>Boletoideae</taxon>
        <taxon>Boletus</taxon>
    </lineage>
</organism>
<evidence type="ECO:0000313" key="2">
    <source>
        <dbReference type="EMBL" id="KAG6379014.1"/>
    </source>
</evidence>
<proteinExistence type="predicted"/>
<feature type="transmembrane region" description="Helical" evidence="1">
    <location>
        <begin position="12"/>
        <end position="29"/>
    </location>
</feature>
<keyword evidence="1" id="KW-0472">Membrane</keyword>
<keyword evidence="3" id="KW-1185">Reference proteome</keyword>